<name>A0ABZ1T8Z2_STRVG</name>
<evidence type="ECO:0000256" key="1">
    <source>
        <dbReference type="SAM" id="MobiDB-lite"/>
    </source>
</evidence>
<proteinExistence type="predicted"/>
<accession>A0ABZ1T8Z2</accession>
<feature type="compositionally biased region" description="Polar residues" evidence="1">
    <location>
        <begin position="156"/>
        <end position="166"/>
    </location>
</feature>
<keyword evidence="3" id="KW-1185">Reference proteome</keyword>
<protein>
    <recommendedName>
        <fullName evidence="4">Lipoprotein</fullName>
    </recommendedName>
</protein>
<reference evidence="2" key="1">
    <citation type="submission" date="2022-10" db="EMBL/GenBank/DDBJ databases">
        <title>The complete genomes of actinobacterial strains from the NBC collection.</title>
        <authorList>
            <person name="Joergensen T.S."/>
            <person name="Alvarez Arevalo M."/>
            <person name="Sterndorff E.B."/>
            <person name="Faurdal D."/>
            <person name="Vuksanovic O."/>
            <person name="Mourched A.-S."/>
            <person name="Charusanti P."/>
            <person name="Shaw S."/>
            <person name="Blin K."/>
            <person name="Weber T."/>
        </authorList>
    </citation>
    <scope>NUCLEOTIDE SEQUENCE</scope>
    <source>
        <strain evidence="2">NBC_00248</strain>
    </source>
</reference>
<dbReference type="RefSeq" id="WP_328961148.1">
    <property type="nucleotide sequence ID" value="NZ_CP108090.1"/>
</dbReference>
<gene>
    <name evidence="2" type="ORF">OG517_09825</name>
</gene>
<dbReference type="EMBL" id="CP108090">
    <property type="protein sequence ID" value="WUQ11707.1"/>
    <property type="molecule type" value="Genomic_DNA"/>
</dbReference>
<sequence>MARNKWTPVVGAALILLFTGCEGSDSPDPESPSVGTRVSPLAELHTISAAGDPLADVQGAVRVLAELQYTQSRLIAYSNGESCGILVLADNDSKGKRIHLVSKWPAEGDGSNVYPAGPYNSASGAGDAGTWASMLCSKNAMVIEYAPGEEGGPKQSRGQIAVTSVPNDRATSRIVIGDSGARRQIEGKAKRPGAPTP</sequence>
<feature type="region of interest" description="Disordered" evidence="1">
    <location>
        <begin position="148"/>
        <end position="197"/>
    </location>
</feature>
<evidence type="ECO:0000313" key="2">
    <source>
        <dbReference type="EMBL" id="WUQ11707.1"/>
    </source>
</evidence>
<organism evidence="2 3">
    <name type="scientific">Streptomyces virginiae</name>
    <name type="common">Streptomyces cinnamonensis</name>
    <dbReference type="NCBI Taxonomy" id="1961"/>
    <lineage>
        <taxon>Bacteria</taxon>
        <taxon>Bacillati</taxon>
        <taxon>Actinomycetota</taxon>
        <taxon>Actinomycetes</taxon>
        <taxon>Kitasatosporales</taxon>
        <taxon>Streptomycetaceae</taxon>
        <taxon>Streptomyces</taxon>
    </lineage>
</organism>
<feature type="compositionally biased region" description="Basic and acidic residues" evidence="1">
    <location>
        <begin position="180"/>
        <end position="189"/>
    </location>
</feature>
<evidence type="ECO:0000313" key="3">
    <source>
        <dbReference type="Proteomes" id="UP001432039"/>
    </source>
</evidence>
<evidence type="ECO:0008006" key="4">
    <source>
        <dbReference type="Google" id="ProtNLM"/>
    </source>
</evidence>
<dbReference type="Proteomes" id="UP001432039">
    <property type="component" value="Chromosome"/>
</dbReference>
<dbReference type="PROSITE" id="PS51257">
    <property type="entry name" value="PROKAR_LIPOPROTEIN"/>
    <property type="match status" value="1"/>
</dbReference>